<dbReference type="AlphaFoldDB" id="A0A6I3J9F8"/>
<protein>
    <submittedName>
        <fullName evidence="2">DUF1800 family protein</fullName>
    </submittedName>
</protein>
<proteinExistence type="predicted"/>
<dbReference type="InterPro" id="IPR014917">
    <property type="entry name" value="DUF1800"/>
</dbReference>
<accession>A0A6I3J9F8</accession>
<name>A0A6I3J9F8_9ACTN</name>
<evidence type="ECO:0000256" key="1">
    <source>
        <dbReference type="SAM" id="MobiDB-lite"/>
    </source>
</evidence>
<sequence>MKPAPAGPHWSRRHGGLPGPCPSPTGPPDLLGAPVTVAASTARPAYRPARFPGAPLLGTQDRHLVGRFSYGVTPALAAQVRAAGGARRWFEQQLEPDRVADRQADALRSWWPSFERGPAELWERQVAEVEGGWEVMEDYARWALVRRITSQRQVLEVMTELWENHFNVPAVGDAQFTYRVSYGDTIRRHALGRFDELLHAAITHPAMGIFLDNAVSTAKHPNENLGRELLELHTVGRGQFDEDDVKASARILTGYRVDLWNTWKAAYSPRDHWTGPVRVMGFSDANADRDGREVVRRYLTYLAHHPATAVRVARRLAVKLVRDDPPQALVDRLAKVYLDAGTELRPVLRALVASPEFKASVGAKVRDPGEDVVATYRVLRAGLARPPAGRAGGEYAVRAMLWQVGNLGVSPFSWPRPDGQPIDSESWSSASRVLASMELHWTLAGGWWPKQGISYRTPAQWLPRKRIRFDLLVDHLSQQLLHRRSTATLLRACCEACVMKPGEVVTADHALVKWDFHRLLGTVLDSPAHLTR</sequence>
<evidence type="ECO:0000313" key="3">
    <source>
        <dbReference type="Proteomes" id="UP000433406"/>
    </source>
</evidence>
<organism evidence="2 3">
    <name type="scientific">Nocardioides marmotae</name>
    <dbReference type="NCBI Taxonomy" id="2663857"/>
    <lineage>
        <taxon>Bacteria</taxon>
        <taxon>Bacillati</taxon>
        <taxon>Actinomycetota</taxon>
        <taxon>Actinomycetes</taxon>
        <taxon>Propionibacteriales</taxon>
        <taxon>Nocardioidaceae</taxon>
        <taxon>Nocardioides</taxon>
    </lineage>
</organism>
<dbReference type="Pfam" id="PF08811">
    <property type="entry name" value="DUF1800"/>
    <property type="match status" value="1"/>
</dbReference>
<dbReference type="Proteomes" id="UP000433406">
    <property type="component" value="Unassembled WGS sequence"/>
</dbReference>
<evidence type="ECO:0000313" key="2">
    <source>
        <dbReference type="EMBL" id="MTB94400.1"/>
    </source>
</evidence>
<keyword evidence="3" id="KW-1185">Reference proteome</keyword>
<gene>
    <name evidence="2" type="ORF">GGQ22_04825</name>
</gene>
<comment type="caution">
    <text evidence="2">The sequence shown here is derived from an EMBL/GenBank/DDBJ whole genome shotgun (WGS) entry which is preliminary data.</text>
</comment>
<reference evidence="2 3" key="1">
    <citation type="submission" date="2019-10" db="EMBL/GenBank/DDBJ databases">
        <title>Nocardioides novel species isolated from the excrement of Marmot.</title>
        <authorList>
            <person name="Zhang G."/>
        </authorList>
    </citation>
    <scope>NUCLEOTIDE SEQUENCE [LARGE SCALE GENOMIC DNA]</scope>
    <source>
        <strain evidence="3">zg-579</strain>
    </source>
</reference>
<feature type="region of interest" description="Disordered" evidence="1">
    <location>
        <begin position="1"/>
        <end position="30"/>
    </location>
</feature>
<dbReference type="EMBL" id="WLCI01000005">
    <property type="protein sequence ID" value="MTB94400.1"/>
    <property type="molecule type" value="Genomic_DNA"/>
</dbReference>